<keyword evidence="3" id="KW-1185">Reference proteome</keyword>
<dbReference type="Proteomes" id="UP001497497">
    <property type="component" value="Unassembled WGS sequence"/>
</dbReference>
<keyword evidence="1" id="KW-0472">Membrane</keyword>
<dbReference type="AlphaFoldDB" id="A0AAV2HN57"/>
<keyword evidence="1" id="KW-0812">Transmembrane</keyword>
<accession>A0AAV2HN57</accession>
<name>A0AAV2HN57_LYMST</name>
<keyword evidence="1" id="KW-1133">Transmembrane helix</keyword>
<evidence type="ECO:0000313" key="3">
    <source>
        <dbReference type="Proteomes" id="UP001497497"/>
    </source>
</evidence>
<evidence type="ECO:0000256" key="1">
    <source>
        <dbReference type="SAM" id="Phobius"/>
    </source>
</evidence>
<gene>
    <name evidence="2" type="ORF">GSLYS_00007716001</name>
</gene>
<proteinExistence type="predicted"/>
<sequence length="369" mass="41857">MTCHAFKIPDADMKFRADSSVDLLQTASGKRKFYYKGQTIFRRMLVDAWTSELNGLVQEFYFLANSSGSPRNSTKWSERNRFRYPTPVGMLLKNNTATSSHQMSRIYAEFTRTATELTRELKKSGFLPTNETFQMGRKLIRTVSQLSTVYKLNFFHYSPILTSTEYFSVADCYKEAERLPLVVKVNNCSVREVFYNMKGFVNSLRRALADHSNLSIIQISEVALLTPPHLELSQRAKYIYLTLLGTPRVNDVQQLAIGPAKLALAHAIQKGIQFEVQYGNFSKVFRVSKELMEVNSTNFINIFFGPSNKTGQAYSTYRLGSRMRYSPTAVAGVAFSMLTLGASLCLFVSIFLYKKRHPGQSLIALGETE</sequence>
<comment type="caution">
    <text evidence="2">The sequence shown here is derived from an EMBL/GenBank/DDBJ whole genome shotgun (WGS) entry which is preliminary data.</text>
</comment>
<feature type="transmembrane region" description="Helical" evidence="1">
    <location>
        <begin position="329"/>
        <end position="353"/>
    </location>
</feature>
<organism evidence="2 3">
    <name type="scientific">Lymnaea stagnalis</name>
    <name type="common">Great pond snail</name>
    <name type="synonym">Helix stagnalis</name>
    <dbReference type="NCBI Taxonomy" id="6523"/>
    <lineage>
        <taxon>Eukaryota</taxon>
        <taxon>Metazoa</taxon>
        <taxon>Spiralia</taxon>
        <taxon>Lophotrochozoa</taxon>
        <taxon>Mollusca</taxon>
        <taxon>Gastropoda</taxon>
        <taxon>Heterobranchia</taxon>
        <taxon>Euthyneura</taxon>
        <taxon>Panpulmonata</taxon>
        <taxon>Hygrophila</taxon>
        <taxon>Lymnaeoidea</taxon>
        <taxon>Lymnaeidae</taxon>
        <taxon>Lymnaea</taxon>
    </lineage>
</organism>
<reference evidence="2 3" key="1">
    <citation type="submission" date="2024-04" db="EMBL/GenBank/DDBJ databases">
        <authorList>
            <consortium name="Genoscope - CEA"/>
            <person name="William W."/>
        </authorList>
    </citation>
    <scope>NUCLEOTIDE SEQUENCE [LARGE SCALE GENOMIC DNA]</scope>
</reference>
<dbReference type="EMBL" id="CAXITT010000151">
    <property type="protein sequence ID" value="CAL1533756.1"/>
    <property type="molecule type" value="Genomic_DNA"/>
</dbReference>
<protein>
    <submittedName>
        <fullName evidence="2">Uncharacterized protein</fullName>
    </submittedName>
</protein>
<evidence type="ECO:0000313" key="2">
    <source>
        <dbReference type="EMBL" id="CAL1533756.1"/>
    </source>
</evidence>